<name>A0A9X4BJ64_9GAMM</name>
<comment type="caution">
    <text evidence="2">The sequence shown here is derived from an EMBL/GenBank/DDBJ whole genome shotgun (WGS) entry which is preliminary data.</text>
</comment>
<keyword evidence="1" id="KW-1133">Transmembrane helix</keyword>
<evidence type="ECO:0000256" key="1">
    <source>
        <dbReference type="SAM" id="Phobius"/>
    </source>
</evidence>
<gene>
    <name evidence="2" type="ORF">OD750_004665</name>
</gene>
<feature type="transmembrane region" description="Helical" evidence="1">
    <location>
        <begin position="6"/>
        <end position="29"/>
    </location>
</feature>
<reference evidence="2" key="1">
    <citation type="submission" date="2023-02" db="EMBL/GenBank/DDBJ databases">
        <title>Tahibacter soli sp. nov. isolated from soil.</title>
        <authorList>
            <person name="Baek J.H."/>
            <person name="Lee J.K."/>
            <person name="Choi D.G."/>
            <person name="Jeon C.O."/>
        </authorList>
    </citation>
    <scope>NUCLEOTIDE SEQUENCE</scope>
    <source>
        <strain evidence="2">BL</strain>
    </source>
</reference>
<evidence type="ECO:0008006" key="4">
    <source>
        <dbReference type="Google" id="ProtNLM"/>
    </source>
</evidence>
<protein>
    <recommendedName>
        <fullName evidence="4">DUF4345 domain-containing protein</fullName>
    </recommendedName>
</protein>
<accession>A0A9X4BJ64</accession>
<feature type="transmembrane region" description="Helical" evidence="1">
    <location>
        <begin position="41"/>
        <end position="63"/>
    </location>
</feature>
<feature type="transmembrane region" description="Helical" evidence="1">
    <location>
        <begin position="69"/>
        <end position="89"/>
    </location>
</feature>
<keyword evidence="3" id="KW-1185">Reference proteome</keyword>
<feature type="transmembrane region" description="Helical" evidence="1">
    <location>
        <begin position="101"/>
        <end position="120"/>
    </location>
</feature>
<evidence type="ECO:0000313" key="2">
    <source>
        <dbReference type="EMBL" id="MDC8011834.1"/>
    </source>
</evidence>
<sequence>MLVVYLWANAVIYAVFGVMSAVAPAKIAASLGLSGDASGKVEFFTVYAGLELGVAAFYAWAAYASPQAQRVALMFSLCLYAGLVLFRAIGMAMHWPVSGTILGVAALEALLLAGAVALTLSSRP</sequence>
<dbReference type="AlphaFoldDB" id="A0A9X4BJ64"/>
<keyword evidence="1" id="KW-0812">Transmembrane</keyword>
<keyword evidence="1" id="KW-0472">Membrane</keyword>
<proteinExistence type="predicted"/>
<evidence type="ECO:0000313" key="3">
    <source>
        <dbReference type="Proteomes" id="UP001139971"/>
    </source>
</evidence>
<organism evidence="2 3">
    <name type="scientific">Tahibacter soli</name>
    <dbReference type="NCBI Taxonomy" id="2983605"/>
    <lineage>
        <taxon>Bacteria</taxon>
        <taxon>Pseudomonadati</taxon>
        <taxon>Pseudomonadota</taxon>
        <taxon>Gammaproteobacteria</taxon>
        <taxon>Lysobacterales</taxon>
        <taxon>Rhodanobacteraceae</taxon>
        <taxon>Tahibacter</taxon>
    </lineage>
</organism>
<dbReference type="RefSeq" id="WP_263543104.1">
    <property type="nucleotide sequence ID" value="NZ_JAOVZO020000003.1"/>
</dbReference>
<dbReference type="EMBL" id="JAOVZO020000003">
    <property type="protein sequence ID" value="MDC8011834.1"/>
    <property type="molecule type" value="Genomic_DNA"/>
</dbReference>
<dbReference type="Proteomes" id="UP001139971">
    <property type="component" value="Unassembled WGS sequence"/>
</dbReference>